<protein>
    <submittedName>
        <fullName evidence="6">YkvA family protein</fullName>
    </submittedName>
</protein>
<reference evidence="7" key="1">
    <citation type="journal article" date="2019" name="Int. J. Syst. Evol. Microbiol.">
        <title>The Global Catalogue of Microorganisms (GCM) 10K type strain sequencing project: providing services to taxonomists for standard genome sequencing and annotation.</title>
        <authorList>
            <consortium name="The Broad Institute Genomics Platform"/>
            <consortium name="The Broad Institute Genome Sequencing Center for Infectious Disease"/>
            <person name="Wu L."/>
            <person name="Ma J."/>
        </authorList>
    </citation>
    <scope>NUCLEOTIDE SEQUENCE [LARGE SCALE GENOMIC DNA]</scope>
    <source>
        <strain evidence="7">KCTC 62195</strain>
    </source>
</reference>
<feature type="domain" description="DUF1232" evidence="5">
    <location>
        <begin position="71"/>
        <end position="106"/>
    </location>
</feature>
<dbReference type="Pfam" id="PF06803">
    <property type="entry name" value="DUF1232"/>
    <property type="match status" value="1"/>
</dbReference>
<dbReference type="EMBL" id="JBHRSJ010000034">
    <property type="protein sequence ID" value="MFC2974185.1"/>
    <property type="molecule type" value="Genomic_DNA"/>
</dbReference>
<evidence type="ECO:0000259" key="5">
    <source>
        <dbReference type="Pfam" id="PF06803"/>
    </source>
</evidence>
<evidence type="ECO:0000256" key="2">
    <source>
        <dbReference type="ARBA" id="ARBA00022692"/>
    </source>
</evidence>
<sequence>MKTPWVFARYLRLAQSFVSKGRLPTLLLAVARKIARREGRLGGLREDLRLLQALCLAWWRGEYRQVSRQALLASVAGLLYFLSPLDALPDWLLGVGFLDDVAVLAWVMRTWRGELDAFRSWRAEQSVERRASLERLPSDEELDADTPRH</sequence>
<name>A0ABV7AZF0_9GAMM</name>
<dbReference type="RefSeq" id="WP_377816189.1">
    <property type="nucleotide sequence ID" value="NZ_JBHRSJ010000034.1"/>
</dbReference>
<evidence type="ECO:0000256" key="1">
    <source>
        <dbReference type="ARBA" id="ARBA00004127"/>
    </source>
</evidence>
<evidence type="ECO:0000313" key="7">
    <source>
        <dbReference type="Proteomes" id="UP001595457"/>
    </source>
</evidence>
<keyword evidence="7" id="KW-1185">Reference proteome</keyword>
<evidence type="ECO:0000313" key="6">
    <source>
        <dbReference type="EMBL" id="MFC2974185.1"/>
    </source>
</evidence>
<dbReference type="InterPro" id="IPR010652">
    <property type="entry name" value="DUF1232"/>
</dbReference>
<comment type="caution">
    <text evidence="6">The sequence shown here is derived from an EMBL/GenBank/DDBJ whole genome shotgun (WGS) entry which is preliminary data.</text>
</comment>
<keyword evidence="2" id="KW-0812">Transmembrane</keyword>
<dbReference type="Proteomes" id="UP001595457">
    <property type="component" value="Unassembled WGS sequence"/>
</dbReference>
<proteinExistence type="predicted"/>
<keyword evidence="3" id="KW-1133">Transmembrane helix</keyword>
<comment type="subcellular location">
    <subcellularLocation>
        <location evidence="1">Endomembrane system</location>
        <topology evidence="1">Multi-pass membrane protein</topology>
    </subcellularLocation>
</comment>
<evidence type="ECO:0000256" key="3">
    <source>
        <dbReference type="ARBA" id="ARBA00022989"/>
    </source>
</evidence>
<accession>A0ABV7AZF0</accession>
<evidence type="ECO:0000256" key="4">
    <source>
        <dbReference type="ARBA" id="ARBA00023136"/>
    </source>
</evidence>
<organism evidence="6 7">
    <name type="scientific">Azotobacter bryophylli</name>
    <dbReference type="NCBI Taxonomy" id="1986537"/>
    <lineage>
        <taxon>Bacteria</taxon>
        <taxon>Pseudomonadati</taxon>
        <taxon>Pseudomonadota</taxon>
        <taxon>Gammaproteobacteria</taxon>
        <taxon>Pseudomonadales</taxon>
        <taxon>Pseudomonadaceae</taxon>
        <taxon>Azotobacter</taxon>
    </lineage>
</organism>
<keyword evidence="4" id="KW-0472">Membrane</keyword>
<gene>
    <name evidence="6" type="ORF">ACFOJE_18485</name>
</gene>